<dbReference type="Pfam" id="PF09611">
    <property type="entry name" value="Cas_Csy1"/>
    <property type="match status" value="1"/>
</dbReference>
<keyword evidence="2" id="KW-1185">Reference proteome</keyword>
<dbReference type="Proteomes" id="UP000325755">
    <property type="component" value="Chromosome"/>
</dbReference>
<dbReference type="InParanoid" id="A0A5Q0BRK8"/>
<accession>A0A5Q0BRK8</accession>
<dbReference type="KEGG" id="mmob:F6R98_21180"/>
<dbReference type="InterPro" id="IPR013397">
    <property type="entry name" value="CRISPR-assoc_prot_Csy1"/>
</dbReference>
<dbReference type="OrthoDB" id="9815616at2"/>
<evidence type="ECO:0000313" key="2">
    <source>
        <dbReference type="Proteomes" id="UP000325755"/>
    </source>
</evidence>
<sequence length="397" mass="46036">MLDIVLQAFLSARIKNVSNPSSSELEKELDDWLPSAAKKANKLSRVSHPVKFSHPDAKNISEICATSNFKADGFLRTGNADTELDTIFDTSANIPIWKFLSLQLTDGKSILEHLQQDSAYIKQQLTIPSMPFIEIQQGLLSITELSDTVKTSEKIKQVYFPVDAGYHLLSLLTPSGLMFALKARINAMRFSDAAKQAREDRRKQQHNEHGYDELYNLTEIGYGGSNKQNISELNSTNGGTAYLLPSLPPQLEAREVRVPKLSFFADSLYYRQYQRDFQAFHRNLLFYRNDMENRQARDDLILQIVEQVIDKCWQMRQLPAGWSENTRLPLRQKIWLDEHYREQRENTDDWLEPIMKDYAHWFVYTYKKILGKEHVAVGDVELTHIRRVIAEHREGWR</sequence>
<name>A0A5Q0BRK8_9GAMM</name>
<gene>
    <name evidence="1" type="primary">csy1</name>
    <name evidence="1" type="ORF">F6R98_21180</name>
</gene>
<dbReference type="EMBL" id="CP044205">
    <property type="protein sequence ID" value="QFY44834.1"/>
    <property type="molecule type" value="Genomic_DNA"/>
</dbReference>
<dbReference type="AlphaFoldDB" id="A0A5Q0BRK8"/>
<dbReference type="NCBIfam" id="TIGR02564">
    <property type="entry name" value="cas_Csy1"/>
    <property type="match status" value="1"/>
</dbReference>
<reference evidence="1 2" key="1">
    <citation type="submission" date="2019-09" db="EMBL/GenBank/DDBJ databases">
        <title>Ecophysiology of the spiral-shaped methanotroph Methylospira mobilis as revealed by the complete genome sequence.</title>
        <authorList>
            <person name="Oshkin I.Y."/>
            <person name="Dedysh S.N."/>
            <person name="Miroshnikov K."/>
            <person name="Danilova O.V."/>
            <person name="Hakobyan A."/>
            <person name="Liesack W."/>
        </authorList>
    </citation>
    <scope>NUCLEOTIDE SEQUENCE [LARGE SCALE GENOMIC DNA]</scope>
    <source>
        <strain evidence="1 2">Shm1</strain>
    </source>
</reference>
<organism evidence="1 2">
    <name type="scientific">Candidatus Methylospira mobilis</name>
    <dbReference type="NCBI Taxonomy" id="1808979"/>
    <lineage>
        <taxon>Bacteria</taxon>
        <taxon>Pseudomonadati</taxon>
        <taxon>Pseudomonadota</taxon>
        <taxon>Gammaproteobacteria</taxon>
        <taxon>Methylococcales</taxon>
        <taxon>Methylococcaceae</taxon>
        <taxon>Candidatus Methylospira</taxon>
    </lineage>
</organism>
<proteinExistence type="predicted"/>
<dbReference type="RefSeq" id="WP_153250799.1">
    <property type="nucleotide sequence ID" value="NZ_CP044205.1"/>
</dbReference>
<evidence type="ECO:0000313" key="1">
    <source>
        <dbReference type="EMBL" id="QFY44834.1"/>
    </source>
</evidence>
<protein>
    <submittedName>
        <fullName evidence="1">Type I-F CRISPR-associated protein Csy1</fullName>
    </submittedName>
</protein>